<organism evidence="3 4">
    <name type="scientific">Myriangium duriaei CBS 260.36</name>
    <dbReference type="NCBI Taxonomy" id="1168546"/>
    <lineage>
        <taxon>Eukaryota</taxon>
        <taxon>Fungi</taxon>
        <taxon>Dikarya</taxon>
        <taxon>Ascomycota</taxon>
        <taxon>Pezizomycotina</taxon>
        <taxon>Dothideomycetes</taxon>
        <taxon>Dothideomycetidae</taxon>
        <taxon>Myriangiales</taxon>
        <taxon>Myriangiaceae</taxon>
        <taxon>Myriangium</taxon>
    </lineage>
</organism>
<dbReference type="InterPro" id="IPR025110">
    <property type="entry name" value="AMP-bd_C"/>
</dbReference>
<keyword evidence="4" id="KW-1185">Reference proteome</keyword>
<evidence type="ECO:0000313" key="4">
    <source>
        <dbReference type="Proteomes" id="UP000799439"/>
    </source>
</evidence>
<dbReference type="Gene3D" id="3.40.50.12780">
    <property type="entry name" value="N-terminal domain of ligase-like"/>
    <property type="match status" value="1"/>
</dbReference>
<protein>
    <submittedName>
        <fullName evidence="3">Acetyl-CoA synthetase-like protein</fullName>
    </submittedName>
</protein>
<dbReference type="InterPro" id="IPR042099">
    <property type="entry name" value="ANL_N_sf"/>
</dbReference>
<evidence type="ECO:0000259" key="2">
    <source>
        <dbReference type="Pfam" id="PF13193"/>
    </source>
</evidence>
<dbReference type="InterPro" id="IPR045851">
    <property type="entry name" value="AMP-bd_C_sf"/>
</dbReference>
<dbReference type="InterPro" id="IPR000873">
    <property type="entry name" value="AMP-dep_synth/lig_dom"/>
</dbReference>
<gene>
    <name evidence="3" type="ORF">K461DRAFT_219080</name>
</gene>
<dbReference type="PANTHER" id="PTHR24096:SF422">
    <property type="entry name" value="BCDNA.GH02901"/>
    <property type="match status" value="1"/>
</dbReference>
<reference evidence="3" key="1">
    <citation type="journal article" date="2020" name="Stud. Mycol.">
        <title>101 Dothideomycetes genomes: a test case for predicting lifestyles and emergence of pathogens.</title>
        <authorList>
            <person name="Haridas S."/>
            <person name="Albert R."/>
            <person name="Binder M."/>
            <person name="Bloem J."/>
            <person name="Labutti K."/>
            <person name="Salamov A."/>
            <person name="Andreopoulos B."/>
            <person name="Baker S."/>
            <person name="Barry K."/>
            <person name="Bills G."/>
            <person name="Bluhm B."/>
            <person name="Cannon C."/>
            <person name="Castanera R."/>
            <person name="Culley D."/>
            <person name="Daum C."/>
            <person name="Ezra D."/>
            <person name="Gonzalez J."/>
            <person name="Henrissat B."/>
            <person name="Kuo A."/>
            <person name="Liang C."/>
            <person name="Lipzen A."/>
            <person name="Lutzoni F."/>
            <person name="Magnuson J."/>
            <person name="Mondo S."/>
            <person name="Nolan M."/>
            <person name="Ohm R."/>
            <person name="Pangilinan J."/>
            <person name="Park H.-J."/>
            <person name="Ramirez L."/>
            <person name="Alfaro M."/>
            <person name="Sun H."/>
            <person name="Tritt A."/>
            <person name="Yoshinaga Y."/>
            <person name="Zwiers L.-H."/>
            <person name="Turgeon B."/>
            <person name="Goodwin S."/>
            <person name="Spatafora J."/>
            <person name="Crous P."/>
            <person name="Grigoriev I."/>
        </authorList>
    </citation>
    <scope>NUCLEOTIDE SEQUENCE</scope>
    <source>
        <strain evidence="3">CBS 260.36</strain>
    </source>
</reference>
<proteinExistence type="predicted"/>
<feature type="domain" description="AMP-binding enzyme C-terminal" evidence="2">
    <location>
        <begin position="477"/>
        <end position="558"/>
    </location>
</feature>
<dbReference type="Gene3D" id="3.30.300.30">
    <property type="match status" value="1"/>
</dbReference>
<dbReference type="Pfam" id="PF00501">
    <property type="entry name" value="AMP-binding"/>
    <property type="match status" value="1"/>
</dbReference>
<dbReference type="Proteomes" id="UP000799439">
    <property type="component" value="Unassembled WGS sequence"/>
</dbReference>
<dbReference type="GO" id="GO:0016405">
    <property type="term" value="F:CoA-ligase activity"/>
    <property type="evidence" value="ECO:0007669"/>
    <property type="project" value="TreeGrafter"/>
</dbReference>
<dbReference type="Pfam" id="PF13193">
    <property type="entry name" value="AMP-binding_C"/>
    <property type="match status" value="1"/>
</dbReference>
<comment type="caution">
    <text evidence="3">The sequence shown here is derived from an EMBL/GenBank/DDBJ whole genome shotgun (WGS) entry which is preliminary data.</text>
</comment>
<dbReference type="OrthoDB" id="6509636at2759"/>
<evidence type="ECO:0000313" key="3">
    <source>
        <dbReference type="EMBL" id="KAF2156976.1"/>
    </source>
</evidence>
<evidence type="ECO:0000259" key="1">
    <source>
        <dbReference type="Pfam" id="PF00501"/>
    </source>
</evidence>
<dbReference type="AlphaFoldDB" id="A0A9P4J8F0"/>
<dbReference type="PANTHER" id="PTHR24096">
    <property type="entry name" value="LONG-CHAIN-FATTY-ACID--COA LIGASE"/>
    <property type="match status" value="1"/>
</dbReference>
<name>A0A9P4J8F0_9PEZI</name>
<feature type="domain" description="AMP-dependent synthetase/ligase" evidence="1">
    <location>
        <begin position="80"/>
        <end position="422"/>
    </location>
</feature>
<accession>A0A9P4J8F0</accession>
<dbReference type="EMBL" id="ML996081">
    <property type="protein sequence ID" value="KAF2156976.1"/>
    <property type="molecule type" value="Genomic_DNA"/>
</dbReference>
<dbReference type="SUPFAM" id="SSF56801">
    <property type="entry name" value="Acetyl-CoA synthetase-like"/>
    <property type="match status" value="1"/>
</dbReference>
<sequence>MPFTAPDFVARLPYAPPDNVPVHEFMFGDNERFGRRPLTESKAPFTCGISGKSYSAPEVRGRIDCLARAIGKELDWNVNEGTEFEKVVGIYSVNTIDTATVTWAAHRLNGIASLASATYTAHELIHQLQTVEAKVLFTCVPLLPIALEAAAAVNIPRHRIFLLDVPDKITKGATAPVDFRTVDQLIEQGRSLPELPKLSFSEGQGARQTAYLCSSSGTSGLPKSVKISHQNVIAAILQAANHESTYIGPEPEFCLGVLPFSHNFALMIVAHLSIYRGDGVVVLPNFDLFDLLRVIQDYRLGRLWMVPAMVGAMLKATEIVKQYDLSSVNTTVVGAAILSADVRARYTQLVPGSRLVQGYGLTETTVAVTFENPHDIVVGSCGNLFPGVEARLVDPASGSDIEEHGKQGELWVRSETIMQGFYKNDAETASMLGKDGWLRTGDLVEFRKSPNGHDHIFLIDRIKELIKVRGMQVSPTEIEDHLLLHPLVADIVVVPIPDDAAGDLPLAFAVKSPLAAGKTDEAIAEALVDYVAGEFAAHKRLAGGVEFVDSLPKSASGKTKRGVMRARAKEVLNERRAKAAAKMMEVFDFDSDEEEDEIDNIAAQARRASVVQVVA</sequence>